<sequence length="155" mass="16490">MNPDATAPHVEPVTDPAAAARLDHALRGHDGGSAAQFAAAAEDPGRGLWGICEHGELIAFILWAQGPFDIELEMVGVAPARRRSGLAGVLIETMLATGRAAQMERALLEVRAGNAAAIALYRRHGFAVDGHRRGYYPAPTGELVREDAVLMSRML</sequence>
<evidence type="ECO:0000313" key="4">
    <source>
        <dbReference type="EMBL" id="MFC0268844.1"/>
    </source>
</evidence>
<dbReference type="InterPro" id="IPR016181">
    <property type="entry name" value="Acyl_CoA_acyltransferase"/>
</dbReference>
<dbReference type="Pfam" id="PF00583">
    <property type="entry name" value="Acetyltransf_1"/>
    <property type="match status" value="1"/>
</dbReference>
<dbReference type="InterPro" id="IPR050832">
    <property type="entry name" value="Bact_Acetyltransf"/>
</dbReference>
<proteinExistence type="predicted"/>
<evidence type="ECO:0000313" key="5">
    <source>
        <dbReference type="Proteomes" id="UP001589814"/>
    </source>
</evidence>
<evidence type="ECO:0000256" key="1">
    <source>
        <dbReference type="ARBA" id="ARBA00022679"/>
    </source>
</evidence>
<dbReference type="Gene3D" id="3.40.630.30">
    <property type="match status" value="1"/>
</dbReference>
<feature type="domain" description="N-acetyltransferase" evidence="3">
    <location>
        <begin position="8"/>
        <end position="155"/>
    </location>
</feature>
<evidence type="ECO:0000256" key="2">
    <source>
        <dbReference type="ARBA" id="ARBA00023315"/>
    </source>
</evidence>
<dbReference type="EC" id="2.3.1.-" evidence="4"/>
<gene>
    <name evidence="4" type="ORF">ACFFHW_12765</name>
</gene>
<keyword evidence="5" id="KW-1185">Reference proteome</keyword>
<keyword evidence="1 4" id="KW-0808">Transferase</keyword>
<dbReference type="Proteomes" id="UP001589814">
    <property type="component" value="Unassembled WGS sequence"/>
</dbReference>
<protein>
    <submittedName>
        <fullName evidence="4">GNAT family N-acetyltransferase</fullName>
        <ecNumber evidence="4">2.3.1.-</ecNumber>
    </submittedName>
</protein>
<dbReference type="CDD" id="cd04301">
    <property type="entry name" value="NAT_SF"/>
    <property type="match status" value="1"/>
</dbReference>
<dbReference type="PROSITE" id="PS51186">
    <property type="entry name" value="GNAT"/>
    <property type="match status" value="1"/>
</dbReference>
<keyword evidence="2 4" id="KW-0012">Acyltransferase</keyword>
<dbReference type="GO" id="GO:0016746">
    <property type="term" value="F:acyltransferase activity"/>
    <property type="evidence" value="ECO:0007669"/>
    <property type="project" value="UniProtKB-KW"/>
</dbReference>
<dbReference type="InterPro" id="IPR000182">
    <property type="entry name" value="GNAT_dom"/>
</dbReference>
<dbReference type="EMBL" id="JBHLVX010000050">
    <property type="protein sequence ID" value="MFC0268844.1"/>
    <property type="molecule type" value="Genomic_DNA"/>
</dbReference>
<name>A0ABV6G5K3_9GAMM</name>
<dbReference type="SUPFAM" id="SSF55729">
    <property type="entry name" value="Acyl-CoA N-acyltransferases (Nat)"/>
    <property type="match status" value="1"/>
</dbReference>
<comment type="caution">
    <text evidence="4">The sequence shown here is derived from an EMBL/GenBank/DDBJ whole genome shotgun (WGS) entry which is preliminary data.</text>
</comment>
<organism evidence="4 5">
    <name type="scientific">Kushneria aurantia</name>
    <dbReference type="NCBI Taxonomy" id="504092"/>
    <lineage>
        <taxon>Bacteria</taxon>
        <taxon>Pseudomonadati</taxon>
        <taxon>Pseudomonadota</taxon>
        <taxon>Gammaproteobacteria</taxon>
        <taxon>Oceanospirillales</taxon>
        <taxon>Halomonadaceae</taxon>
        <taxon>Kushneria</taxon>
    </lineage>
</organism>
<accession>A0ABV6G5K3</accession>
<dbReference type="RefSeq" id="WP_019950694.1">
    <property type="nucleotide sequence ID" value="NZ_JBHLVX010000050.1"/>
</dbReference>
<evidence type="ECO:0000259" key="3">
    <source>
        <dbReference type="PROSITE" id="PS51186"/>
    </source>
</evidence>
<reference evidence="4 5" key="1">
    <citation type="submission" date="2024-09" db="EMBL/GenBank/DDBJ databases">
        <authorList>
            <person name="Sun Q."/>
            <person name="Mori K."/>
        </authorList>
    </citation>
    <scope>NUCLEOTIDE SEQUENCE [LARGE SCALE GENOMIC DNA]</scope>
    <source>
        <strain evidence="4 5">CCM 7415</strain>
    </source>
</reference>
<dbReference type="PANTHER" id="PTHR43877">
    <property type="entry name" value="AMINOALKYLPHOSPHONATE N-ACETYLTRANSFERASE-RELATED-RELATED"/>
    <property type="match status" value="1"/>
</dbReference>